<dbReference type="Pfam" id="PF00005">
    <property type="entry name" value="ABC_tran"/>
    <property type="match status" value="1"/>
</dbReference>
<dbReference type="PANTHER" id="PTHR43553:SF24">
    <property type="entry name" value="ENERGY-COUPLING FACTOR TRANSPORTER ATP-BINDING PROTEIN ECFA1"/>
    <property type="match status" value="1"/>
</dbReference>
<comment type="function">
    <text evidence="9">Probably part of an ABC transporter complex. Responsible for energy coupling to the transport system.</text>
</comment>
<reference evidence="12 13" key="2">
    <citation type="submission" date="2008-10" db="EMBL/GenBank/DDBJ databases">
        <title>Draft genome sequence of Clostridium hiranonis (DSM 13275).</title>
        <authorList>
            <person name="Sudarsanam P."/>
            <person name="Ley R."/>
            <person name="Guruge J."/>
            <person name="Turnbaugh P.J."/>
            <person name="Mahowald M."/>
            <person name="Liep D."/>
            <person name="Gordon J."/>
        </authorList>
    </citation>
    <scope>NUCLEOTIDE SEQUENCE [LARGE SCALE GENOMIC DNA]</scope>
    <source>
        <strain evidence="12 13">DSM 13275</strain>
    </source>
</reference>
<keyword evidence="3 10" id="KW-0813">Transport</keyword>
<comment type="caution">
    <text evidence="12">The sequence shown here is derived from an EMBL/GenBank/DDBJ whole genome shotgun (WGS) entry which is preliminary data.</text>
</comment>
<proteinExistence type="inferred from homology"/>
<evidence type="ECO:0000256" key="9">
    <source>
        <dbReference type="ARBA" id="ARBA00025157"/>
    </source>
</evidence>
<dbReference type="SMART" id="SM00382">
    <property type="entry name" value="AAA"/>
    <property type="match status" value="1"/>
</dbReference>
<dbReference type="EMBL" id="ABWP01000067">
    <property type="protein sequence ID" value="EEA84660.1"/>
    <property type="molecule type" value="Genomic_DNA"/>
</dbReference>
<evidence type="ECO:0000256" key="2">
    <source>
        <dbReference type="ARBA" id="ARBA00005417"/>
    </source>
</evidence>
<evidence type="ECO:0000256" key="1">
    <source>
        <dbReference type="ARBA" id="ARBA00004202"/>
    </source>
</evidence>
<dbReference type="CDD" id="cd03225">
    <property type="entry name" value="ABC_cobalt_CbiO_domain1"/>
    <property type="match status" value="1"/>
</dbReference>
<keyword evidence="7" id="KW-1278">Translocase</keyword>
<evidence type="ECO:0000256" key="4">
    <source>
        <dbReference type="ARBA" id="ARBA00022475"/>
    </source>
</evidence>
<comment type="subcellular location">
    <subcellularLocation>
        <location evidence="1 10">Cell membrane</location>
        <topology evidence="1 10">Peripheral membrane protein</topology>
    </subcellularLocation>
</comment>
<evidence type="ECO:0000313" key="12">
    <source>
        <dbReference type="EMBL" id="EEA84660.1"/>
    </source>
</evidence>
<dbReference type="GO" id="GO:0005524">
    <property type="term" value="F:ATP binding"/>
    <property type="evidence" value="ECO:0007669"/>
    <property type="project" value="UniProtKB-UniRule"/>
</dbReference>
<protein>
    <recommendedName>
        <fullName evidence="10">ABC transporter ATP-binding protein</fullName>
    </recommendedName>
</protein>
<dbReference type="PROSITE" id="PS50893">
    <property type="entry name" value="ABC_TRANSPORTER_2"/>
    <property type="match status" value="1"/>
</dbReference>
<dbReference type="InterPro" id="IPR027417">
    <property type="entry name" value="P-loop_NTPase"/>
</dbReference>
<dbReference type="SUPFAM" id="SSF52540">
    <property type="entry name" value="P-loop containing nucleoside triphosphate hydrolases"/>
    <property type="match status" value="1"/>
</dbReference>
<evidence type="ECO:0000256" key="10">
    <source>
        <dbReference type="RuleBase" id="RU364103"/>
    </source>
</evidence>
<dbReference type="PROSITE" id="PS00211">
    <property type="entry name" value="ABC_TRANSPORTER_1"/>
    <property type="match status" value="1"/>
</dbReference>
<dbReference type="HOGENOM" id="CLU_000604_1_22_9"/>
<dbReference type="GO" id="GO:0043190">
    <property type="term" value="C:ATP-binding cassette (ABC) transporter complex"/>
    <property type="evidence" value="ECO:0007669"/>
    <property type="project" value="TreeGrafter"/>
</dbReference>
<dbReference type="NCBIfam" id="TIGR01166">
    <property type="entry name" value="cbiO"/>
    <property type="match status" value="1"/>
</dbReference>
<keyword evidence="8 10" id="KW-0472">Membrane</keyword>
<evidence type="ECO:0000256" key="8">
    <source>
        <dbReference type="ARBA" id="ARBA00023136"/>
    </source>
</evidence>
<dbReference type="eggNOG" id="COG1122">
    <property type="taxonomic scope" value="Bacteria"/>
</dbReference>
<dbReference type="PANTHER" id="PTHR43553">
    <property type="entry name" value="HEAVY METAL TRANSPORTER"/>
    <property type="match status" value="1"/>
</dbReference>
<gene>
    <name evidence="12" type="ORF">CLOHIR_01692</name>
</gene>
<accession>B6G0N6</accession>
<dbReference type="GO" id="GO:0042626">
    <property type="term" value="F:ATPase-coupled transmembrane transporter activity"/>
    <property type="evidence" value="ECO:0007669"/>
    <property type="project" value="TreeGrafter"/>
</dbReference>
<dbReference type="InterPro" id="IPR003593">
    <property type="entry name" value="AAA+_ATPase"/>
</dbReference>
<keyword evidence="5 10" id="KW-0547">Nucleotide-binding</keyword>
<dbReference type="InterPro" id="IPR015856">
    <property type="entry name" value="ABC_transpr_CbiO/EcfA_su"/>
</dbReference>
<evidence type="ECO:0000256" key="6">
    <source>
        <dbReference type="ARBA" id="ARBA00022840"/>
    </source>
</evidence>
<evidence type="ECO:0000256" key="3">
    <source>
        <dbReference type="ARBA" id="ARBA00022448"/>
    </source>
</evidence>
<dbReference type="Proteomes" id="UP000003178">
    <property type="component" value="Unassembled WGS sequence"/>
</dbReference>
<dbReference type="InterPro" id="IPR003439">
    <property type="entry name" value="ABC_transporter-like_ATP-bd"/>
</dbReference>
<comment type="function">
    <text evidence="10">Part of an ABC transporter complex. Responsible for energy coupling to the transport system.</text>
</comment>
<dbReference type="GO" id="GO:0006824">
    <property type="term" value="P:cobalt ion transport"/>
    <property type="evidence" value="ECO:0007669"/>
    <property type="project" value="InterPro"/>
</dbReference>
<dbReference type="FunFam" id="3.40.50.300:FF:000224">
    <property type="entry name" value="Energy-coupling factor transporter ATP-binding protein EcfA"/>
    <property type="match status" value="1"/>
</dbReference>
<dbReference type="Gene3D" id="3.40.50.300">
    <property type="entry name" value="P-loop containing nucleotide triphosphate hydrolases"/>
    <property type="match status" value="1"/>
</dbReference>
<dbReference type="STRING" id="500633.CLOHIR_01692"/>
<dbReference type="OrthoDB" id="9784332at2"/>
<dbReference type="AlphaFoldDB" id="B6G0N6"/>
<dbReference type="InterPro" id="IPR005876">
    <property type="entry name" value="Co_trans_ATP-bd"/>
</dbReference>
<evidence type="ECO:0000313" key="13">
    <source>
        <dbReference type="Proteomes" id="UP000003178"/>
    </source>
</evidence>
<sequence>MYKIENLSFKYEKNKNALKNINMDFSKGDIIGVIGENGCGKSTLFMNMTGILKPESGEILYNGEKIKYGKKDLYSLRKRVGMVFQDPEKQIFYSKVYDDIAFTMRNIGIDEEEIKIRIEKALEAVNGSEFIDKPVQFLSYGQKKRVAIASVIAMQNETVLLDEPTSGLDPRSTDAVVEIIKNMKKNGTKVVISSHDMDLIYEICDYVYVMNKGEIIKEGNSDDVFMDEKMIKNAGLKTPWIIKIYNELKNNEANDKEIKLDTIKIKFAQYK</sequence>
<dbReference type="InterPro" id="IPR050095">
    <property type="entry name" value="ECF_ABC_transporter_ATP-bd"/>
</dbReference>
<evidence type="ECO:0000259" key="11">
    <source>
        <dbReference type="PROSITE" id="PS50893"/>
    </source>
</evidence>
<comment type="similarity">
    <text evidence="2 10">Belongs to the ABC transporter superfamily.</text>
</comment>
<dbReference type="RefSeq" id="WP_006440552.1">
    <property type="nucleotide sequence ID" value="NZ_DS995358.1"/>
</dbReference>
<keyword evidence="13" id="KW-1185">Reference proteome</keyword>
<name>B6G0N6_PEPHT</name>
<evidence type="ECO:0000256" key="5">
    <source>
        <dbReference type="ARBA" id="ARBA00022741"/>
    </source>
</evidence>
<organism evidence="12 13">
    <name type="scientific">Peptacetobacter hiranonis (strain DSM 13275 / JCM 10541 / KCTC 15199 / TO-931)</name>
    <name type="common">Clostridium hiranonis</name>
    <dbReference type="NCBI Taxonomy" id="500633"/>
    <lineage>
        <taxon>Bacteria</taxon>
        <taxon>Bacillati</taxon>
        <taxon>Bacillota</taxon>
        <taxon>Clostridia</taxon>
        <taxon>Peptostreptococcales</taxon>
        <taxon>Peptostreptococcaceae</taxon>
        <taxon>Peptacetobacter</taxon>
    </lineage>
</organism>
<dbReference type="GO" id="GO:0016887">
    <property type="term" value="F:ATP hydrolysis activity"/>
    <property type="evidence" value="ECO:0007669"/>
    <property type="project" value="InterPro"/>
</dbReference>
<keyword evidence="6 10" id="KW-0067">ATP-binding</keyword>
<keyword evidence="4 10" id="KW-1003">Cell membrane</keyword>
<dbReference type="InterPro" id="IPR017871">
    <property type="entry name" value="ABC_transporter-like_CS"/>
</dbReference>
<evidence type="ECO:0000256" key="7">
    <source>
        <dbReference type="ARBA" id="ARBA00022967"/>
    </source>
</evidence>
<feature type="domain" description="ABC transporter" evidence="11">
    <location>
        <begin position="2"/>
        <end position="237"/>
    </location>
</feature>
<reference evidence="12 13" key="1">
    <citation type="submission" date="2008-09" db="EMBL/GenBank/DDBJ databases">
        <authorList>
            <person name="Fulton L."/>
            <person name="Clifton S."/>
            <person name="Fulton B."/>
            <person name="Xu J."/>
            <person name="Minx P."/>
            <person name="Pepin K.H."/>
            <person name="Johnson M."/>
            <person name="Thiruvilangam P."/>
            <person name="Bhonagiri V."/>
            <person name="Nash W.E."/>
            <person name="Mardis E.R."/>
            <person name="Wilson R.K."/>
        </authorList>
    </citation>
    <scope>NUCLEOTIDE SEQUENCE [LARGE SCALE GENOMIC DNA]</scope>
    <source>
        <strain evidence="12 13">DSM 13275</strain>
    </source>
</reference>